<organism evidence="7 8">
    <name type="scientific">Bacteroides uniformis</name>
    <dbReference type="NCBI Taxonomy" id="820"/>
    <lineage>
        <taxon>Bacteria</taxon>
        <taxon>Pseudomonadati</taxon>
        <taxon>Bacteroidota</taxon>
        <taxon>Bacteroidia</taxon>
        <taxon>Bacteroidales</taxon>
        <taxon>Bacteroidaceae</taxon>
        <taxon>Bacteroides</taxon>
    </lineage>
</organism>
<dbReference type="EMBL" id="WCUG01000181">
    <property type="protein sequence ID" value="KAB4161781.1"/>
    <property type="molecule type" value="Genomic_DNA"/>
</dbReference>
<evidence type="ECO:0000256" key="4">
    <source>
        <dbReference type="ARBA" id="ARBA00022989"/>
    </source>
</evidence>
<reference evidence="7 8" key="1">
    <citation type="journal article" date="2019" name="Nat. Med.">
        <title>A library of human gut bacterial isolates paired with longitudinal multiomics data enables mechanistic microbiome research.</title>
        <authorList>
            <person name="Poyet M."/>
            <person name="Groussin M."/>
            <person name="Gibbons S.M."/>
            <person name="Avila-Pacheco J."/>
            <person name="Jiang X."/>
            <person name="Kearney S.M."/>
            <person name="Perrotta A.R."/>
            <person name="Berdy B."/>
            <person name="Zhao S."/>
            <person name="Lieberman T.D."/>
            <person name="Swanson P.K."/>
            <person name="Smith M."/>
            <person name="Roesemann S."/>
            <person name="Alexander J.E."/>
            <person name="Rich S.A."/>
            <person name="Livny J."/>
            <person name="Vlamakis H."/>
            <person name="Clish C."/>
            <person name="Bullock K."/>
            <person name="Deik A."/>
            <person name="Scott J."/>
            <person name="Pierce K.A."/>
            <person name="Xavier R.J."/>
            <person name="Alm E.J."/>
        </authorList>
    </citation>
    <scope>NUCLEOTIDE SEQUENCE [LARGE SCALE GENOMIC DNA]</scope>
    <source>
        <strain evidence="7 8">BIOML-A27</strain>
    </source>
</reference>
<keyword evidence="4" id="KW-1133">Transmembrane helix</keyword>
<keyword evidence="2" id="KW-1003">Cell membrane</keyword>
<dbReference type="Pfam" id="PF10035">
    <property type="entry name" value="DUF2179"/>
    <property type="match status" value="1"/>
</dbReference>
<evidence type="ECO:0000256" key="3">
    <source>
        <dbReference type="ARBA" id="ARBA00022692"/>
    </source>
</evidence>
<evidence type="ECO:0000313" key="8">
    <source>
        <dbReference type="Proteomes" id="UP000433928"/>
    </source>
</evidence>
<evidence type="ECO:0000256" key="2">
    <source>
        <dbReference type="ARBA" id="ARBA00022475"/>
    </source>
</evidence>
<keyword evidence="5" id="KW-0472">Membrane</keyword>
<feature type="non-terminal residue" evidence="7">
    <location>
        <position position="1"/>
    </location>
</feature>
<comment type="caution">
    <text evidence="7">The sequence shown here is derived from an EMBL/GenBank/DDBJ whole genome shotgun (WGS) entry which is preliminary data.</text>
</comment>
<evidence type="ECO:0000259" key="6">
    <source>
        <dbReference type="Pfam" id="PF10035"/>
    </source>
</evidence>
<accession>A0A6I0K6E7</accession>
<evidence type="ECO:0000313" key="7">
    <source>
        <dbReference type="EMBL" id="KAB4161781.1"/>
    </source>
</evidence>
<comment type="subcellular location">
    <subcellularLocation>
        <location evidence="1">Cell membrane</location>
        <topology evidence="1">Multi-pass membrane protein</topology>
    </subcellularLocation>
</comment>
<evidence type="ECO:0000256" key="5">
    <source>
        <dbReference type="ARBA" id="ARBA00023136"/>
    </source>
</evidence>
<dbReference type="InterPro" id="IPR019264">
    <property type="entry name" value="DUF2179"/>
</dbReference>
<proteinExistence type="predicted"/>
<dbReference type="Proteomes" id="UP000433928">
    <property type="component" value="Unassembled WGS sequence"/>
</dbReference>
<gene>
    <name evidence="7" type="ORF">GAQ59_23555</name>
</gene>
<sequence>IIFRLIKDIDPNAFVSQSAVIGVYGEGFDRIKVK</sequence>
<dbReference type="RefSeq" id="WP_151856534.1">
    <property type="nucleotide sequence ID" value="NZ_WCUG01000181.1"/>
</dbReference>
<dbReference type="GO" id="GO:0005886">
    <property type="term" value="C:plasma membrane"/>
    <property type="evidence" value="ECO:0007669"/>
    <property type="project" value="UniProtKB-SubCell"/>
</dbReference>
<dbReference type="AlphaFoldDB" id="A0A6I0K6E7"/>
<feature type="domain" description="DUF2179" evidence="6">
    <location>
        <begin position="2"/>
        <end position="25"/>
    </location>
</feature>
<evidence type="ECO:0000256" key="1">
    <source>
        <dbReference type="ARBA" id="ARBA00004651"/>
    </source>
</evidence>
<protein>
    <submittedName>
        <fullName evidence="7">DUF2179 domain-containing protein</fullName>
    </submittedName>
</protein>
<keyword evidence="3" id="KW-0812">Transmembrane</keyword>
<name>A0A6I0K6E7_BACUN</name>